<accession>A0A1S2N364</accession>
<dbReference type="Pfam" id="PF06719">
    <property type="entry name" value="AraC_N"/>
    <property type="match status" value="1"/>
</dbReference>
<comment type="caution">
    <text evidence="4">The sequence shown here is derived from an EMBL/GenBank/DDBJ whole genome shotgun (WGS) entry which is preliminary data.</text>
</comment>
<proteinExistence type="predicted"/>
<name>A0A1S2N364_9BURK</name>
<dbReference type="Proteomes" id="UP000180246">
    <property type="component" value="Unassembled WGS sequence"/>
</dbReference>
<evidence type="ECO:0000259" key="3">
    <source>
        <dbReference type="PROSITE" id="PS01124"/>
    </source>
</evidence>
<feature type="domain" description="HTH araC/xylS-type" evidence="3">
    <location>
        <begin position="201"/>
        <end position="299"/>
    </location>
</feature>
<dbReference type="GO" id="GO:0043565">
    <property type="term" value="F:sequence-specific DNA binding"/>
    <property type="evidence" value="ECO:0007669"/>
    <property type="project" value="InterPro"/>
</dbReference>
<keyword evidence="2" id="KW-0804">Transcription</keyword>
<evidence type="ECO:0000313" key="5">
    <source>
        <dbReference type="Proteomes" id="UP000180246"/>
    </source>
</evidence>
<dbReference type="SMART" id="SM00342">
    <property type="entry name" value="HTH_ARAC"/>
    <property type="match status" value="1"/>
</dbReference>
<protein>
    <submittedName>
        <fullName evidence="4">Helix-turn-helix domain protein</fullName>
    </submittedName>
</protein>
<dbReference type="GO" id="GO:0003700">
    <property type="term" value="F:DNA-binding transcription factor activity"/>
    <property type="evidence" value="ECO:0007669"/>
    <property type="project" value="InterPro"/>
</dbReference>
<dbReference type="SUPFAM" id="SSF46689">
    <property type="entry name" value="Homeodomain-like"/>
    <property type="match status" value="2"/>
</dbReference>
<dbReference type="PANTHER" id="PTHR43436">
    <property type="entry name" value="ARAC-FAMILY TRANSCRIPTIONAL REGULATOR"/>
    <property type="match status" value="1"/>
</dbReference>
<dbReference type="InterPro" id="IPR009594">
    <property type="entry name" value="Tscrpt_reg_HTH_AraC_N"/>
</dbReference>
<reference evidence="4 5" key="1">
    <citation type="submission" date="2014-10" db="EMBL/GenBank/DDBJ databases">
        <authorList>
            <person name="Seo M.-J."/>
            <person name="Seok Y.J."/>
            <person name="Cha I.-T."/>
        </authorList>
    </citation>
    <scope>NUCLEOTIDE SEQUENCE [LARGE SCALE GENOMIC DNA]</scope>
    <source>
        <strain evidence="4 5">NEU</strain>
    </source>
</reference>
<dbReference type="AlphaFoldDB" id="A0A1S2N364"/>
<dbReference type="PROSITE" id="PS01124">
    <property type="entry name" value="HTH_ARAC_FAMILY_2"/>
    <property type="match status" value="1"/>
</dbReference>
<evidence type="ECO:0000256" key="1">
    <source>
        <dbReference type="ARBA" id="ARBA00023015"/>
    </source>
</evidence>
<keyword evidence="1" id="KW-0805">Transcription regulation</keyword>
<dbReference type="Pfam" id="PF12833">
    <property type="entry name" value="HTH_18"/>
    <property type="match status" value="1"/>
</dbReference>
<evidence type="ECO:0000313" key="4">
    <source>
        <dbReference type="EMBL" id="OIJ39511.1"/>
    </source>
</evidence>
<organism evidence="4 5">
    <name type="scientific">Massilia timonae</name>
    <dbReference type="NCBI Taxonomy" id="47229"/>
    <lineage>
        <taxon>Bacteria</taxon>
        <taxon>Pseudomonadati</taxon>
        <taxon>Pseudomonadota</taxon>
        <taxon>Betaproteobacteria</taxon>
        <taxon>Burkholderiales</taxon>
        <taxon>Oxalobacteraceae</taxon>
        <taxon>Telluria group</taxon>
        <taxon>Massilia</taxon>
    </lineage>
</organism>
<dbReference type="InterPro" id="IPR009057">
    <property type="entry name" value="Homeodomain-like_sf"/>
</dbReference>
<evidence type="ECO:0000256" key="2">
    <source>
        <dbReference type="ARBA" id="ARBA00023163"/>
    </source>
</evidence>
<dbReference type="PANTHER" id="PTHR43436:SF1">
    <property type="entry name" value="TRANSCRIPTIONAL REGULATORY PROTEIN"/>
    <property type="match status" value="1"/>
</dbReference>
<dbReference type="InterPro" id="IPR018060">
    <property type="entry name" value="HTH_AraC"/>
</dbReference>
<gene>
    <name evidence="4" type="ORF">LO55_2674</name>
</gene>
<dbReference type="RefSeq" id="WP_071361804.1">
    <property type="nucleotide sequence ID" value="NZ_JRYB01000001.1"/>
</dbReference>
<sequence>MHAFSVPPHNAPPYGQLAGKIAALIGNAGVRELDVPGLTIYRYTAPTEAISSNYQPSMTLVAQGKKQAALGDTLFIYDASHFLLTSLEMPVTSRVIEASIDKPYLCVRLAFDMGMVRELLARDGIAPAARGDSGLAMTTGQTTAQLTDAFVRLLDLQDAPGDIPFLGDLLGREIVYRVLQSTEGGRLRSIATLGEHSHRTAAVVAWINENYAKPLPLEELAGIAAMGQSTLHRHFRALTDMTPLQYQKRLRLQAARTLMLIDGFDAASAAFEVGYESASQFNREYSRFFGRSPLRDVKALRAPALQD</sequence>
<dbReference type="Gene3D" id="1.10.10.60">
    <property type="entry name" value="Homeodomain-like"/>
    <property type="match status" value="1"/>
</dbReference>
<dbReference type="EMBL" id="JRYB01000001">
    <property type="protein sequence ID" value="OIJ39511.1"/>
    <property type="molecule type" value="Genomic_DNA"/>
</dbReference>